<keyword evidence="2" id="KW-1185">Reference proteome</keyword>
<accession>A0A7W7RBM2</accession>
<reference evidence="1 2" key="1">
    <citation type="submission" date="2020-08" db="EMBL/GenBank/DDBJ databases">
        <title>Sequencing the genomes of 1000 actinobacteria strains.</title>
        <authorList>
            <person name="Klenk H.-P."/>
        </authorList>
    </citation>
    <scope>NUCLEOTIDE SEQUENCE [LARGE SCALE GENOMIC DNA]</scope>
    <source>
        <strain evidence="1 2">DSM 41654</strain>
    </source>
</reference>
<sequence>MPAGDREAELLGPDYYFEHHLKVLLAPGERAVLVRAVAGHTAHVSWNARRTDPTGRRQQFVTQRCHGVGRHTAERRLAALTETLVAAGHPPIAVEREFVVYDSNLAVDDGWIDGWTTEEPTP</sequence>
<dbReference type="AlphaFoldDB" id="A0A7W7RBM2"/>
<gene>
    <name evidence="1" type="ORF">FHR34_008041</name>
</gene>
<organism evidence="1 2">
    <name type="scientific">Kitasatospora kifunensis</name>
    <name type="common">Streptomyces kifunensis</name>
    <dbReference type="NCBI Taxonomy" id="58351"/>
    <lineage>
        <taxon>Bacteria</taxon>
        <taxon>Bacillati</taxon>
        <taxon>Actinomycetota</taxon>
        <taxon>Actinomycetes</taxon>
        <taxon>Kitasatosporales</taxon>
        <taxon>Streptomycetaceae</taxon>
        <taxon>Kitasatospora</taxon>
    </lineage>
</organism>
<dbReference type="EMBL" id="JACHJV010000003">
    <property type="protein sequence ID" value="MBB4928944.1"/>
    <property type="molecule type" value="Genomic_DNA"/>
</dbReference>
<protein>
    <submittedName>
        <fullName evidence="1">Uncharacterized protein</fullName>
    </submittedName>
</protein>
<comment type="caution">
    <text evidence="1">The sequence shown here is derived from an EMBL/GenBank/DDBJ whole genome shotgun (WGS) entry which is preliminary data.</text>
</comment>
<name>A0A7W7RBM2_KITKI</name>
<proteinExistence type="predicted"/>
<evidence type="ECO:0000313" key="2">
    <source>
        <dbReference type="Proteomes" id="UP000540506"/>
    </source>
</evidence>
<dbReference type="RefSeq" id="WP_246562223.1">
    <property type="nucleotide sequence ID" value="NZ_JACHJV010000003.1"/>
</dbReference>
<evidence type="ECO:0000313" key="1">
    <source>
        <dbReference type="EMBL" id="MBB4928944.1"/>
    </source>
</evidence>
<dbReference type="Proteomes" id="UP000540506">
    <property type="component" value="Unassembled WGS sequence"/>
</dbReference>